<dbReference type="InterPro" id="IPR050523">
    <property type="entry name" value="AKR_Detox_Biosynth"/>
</dbReference>
<keyword evidence="3" id="KW-1185">Reference proteome</keyword>
<dbReference type="AlphaFoldDB" id="A0A1H5MUZ0"/>
<dbReference type="PANTHER" id="PTHR43364:SF1">
    <property type="entry name" value="OXIDOREDUCTASE YDHF"/>
    <property type="match status" value="1"/>
</dbReference>
<evidence type="ECO:0000313" key="3">
    <source>
        <dbReference type="Proteomes" id="UP000181980"/>
    </source>
</evidence>
<reference evidence="3" key="1">
    <citation type="submission" date="2016-10" db="EMBL/GenBank/DDBJ databases">
        <authorList>
            <person name="Varghese N."/>
            <person name="Submissions S."/>
        </authorList>
    </citation>
    <scope>NUCLEOTIDE SEQUENCE [LARGE SCALE GENOMIC DNA]</scope>
    <source>
        <strain evidence="3">DSM 45237</strain>
    </source>
</reference>
<dbReference type="InterPro" id="IPR036812">
    <property type="entry name" value="NAD(P)_OxRdtase_dom_sf"/>
</dbReference>
<accession>A0A1H5MUZ0</accession>
<dbReference type="GO" id="GO:0005829">
    <property type="term" value="C:cytosol"/>
    <property type="evidence" value="ECO:0007669"/>
    <property type="project" value="TreeGrafter"/>
</dbReference>
<dbReference type="RefSeq" id="WP_069114773.1">
    <property type="nucleotide sequence ID" value="NZ_FNUC01000003.1"/>
</dbReference>
<gene>
    <name evidence="2" type="ORF">SAMN04488561_3444</name>
</gene>
<dbReference type="STRING" id="561176.SAMN04488561_3444"/>
<organism evidence="2 3">
    <name type="scientific">Jiangella alba</name>
    <dbReference type="NCBI Taxonomy" id="561176"/>
    <lineage>
        <taxon>Bacteria</taxon>
        <taxon>Bacillati</taxon>
        <taxon>Actinomycetota</taxon>
        <taxon>Actinomycetes</taxon>
        <taxon>Jiangellales</taxon>
        <taxon>Jiangellaceae</taxon>
        <taxon>Jiangella</taxon>
    </lineage>
</organism>
<dbReference type="PANTHER" id="PTHR43364">
    <property type="entry name" value="NADH-SPECIFIC METHYLGLYOXAL REDUCTASE-RELATED"/>
    <property type="match status" value="1"/>
</dbReference>
<protein>
    <submittedName>
        <fullName evidence="2">Predicted oxidoreductase</fullName>
    </submittedName>
</protein>
<proteinExistence type="predicted"/>
<feature type="domain" description="NADP-dependent oxidoreductase" evidence="1">
    <location>
        <begin position="16"/>
        <end position="295"/>
    </location>
</feature>
<dbReference type="InterPro" id="IPR023210">
    <property type="entry name" value="NADP_OxRdtase_dom"/>
</dbReference>
<dbReference type="Pfam" id="PF00248">
    <property type="entry name" value="Aldo_ket_red"/>
    <property type="match status" value="1"/>
</dbReference>
<dbReference type="PROSITE" id="PS51257">
    <property type="entry name" value="PROKAR_LIPOPROTEIN"/>
    <property type="match status" value="1"/>
</dbReference>
<dbReference type="Gene3D" id="3.20.20.100">
    <property type="entry name" value="NADP-dependent oxidoreductase domain"/>
    <property type="match status" value="1"/>
</dbReference>
<dbReference type="Proteomes" id="UP000181980">
    <property type="component" value="Unassembled WGS sequence"/>
</dbReference>
<dbReference type="CDD" id="cd19092">
    <property type="entry name" value="AKR_BsYcsN_EcYdhF-like"/>
    <property type="match status" value="1"/>
</dbReference>
<evidence type="ECO:0000259" key="1">
    <source>
        <dbReference type="Pfam" id="PF00248"/>
    </source>
</evidence>
<evidence type="ECO:0000313" key="2">
    <source>
        <dbReference type="EMBL" id="SEE93106.1"/>
    </source>
</evidence>
<sequence length="305" mass="32842">MKYIDIGGSGLLGSAVTLGCMRIDQLSESEVATLVGAAADAGITMFDHADIYGGGRCEEVFGAALAQTGVRREDIVVQTKCGIRDGFFDFSAEHIRTSVEGSLRRLRTDYVDLLLLHRPDTLMEPDEVAAAFDDLVTAGKVRHVGVSNQNPAQLELLRAHVRQPLIANQLQFGLAHTALVDSGLNVNTGFDTGVVRDGGALEYCRLHGITIQPWSVLQHGHIAGTFLTDPGFRELNDALAAVAAEHGTTPGTIAVAWILRHPARMQPVVGTTKPARVAELARAAEIDLDRETWYALYRAAGNRLP</sequence>
<dbReference type="OrthoDB" id="9768793at2"/>
<dbReference type="EMBL" id="FNUC01000003">
    <property type="protein sequence ID" value="SEE93106.1"/>
    <property type="molecule type" value="Genomic_DNA"/>
</dbReference>
<dbReference type="SUPFAM" id="SSF51430">
    <property type="entry name" value="NAD(P)-linked oxidoreductase"/>
    <property type="match status" value="1"/>
</dbReference>
<name>A0A1H5MUZ0_9ACTN</name>